<evidence type="ECO:0000313" key="16">
    <source>
        <dbReference type="Proteomes" id="UP000283509"/>
    </source>
</evidence>
<dbReference type="InterPro" id="IPR019594">
    <property type="entry name" value="Glu/Gly-bd"/>
</dbReference>
<dbReference type="Pfam" id="PF00060">
    <property type="entry name" value="Lig_chan"/>
    <property type="match status" value="1"/>
</dbReference>
<reference evidence="15 16" key="2">
    <citation type="submission" date="2019-01" db="EMBL/GenBank/DDBJ databases">
        <title>The decoding of complex shrimp genome reveals the adaptation for benthos swimmer, frequently molting mechanism and breeding impact on genome.</title>
        <authorList>
            <person name="Sun Y."/>
            <person name="Gao Y."/>
            <person name="Yu Y."/>
        </authorList>
    </citation>
    <scope>NUCLEOTIDE SEQUENCE [LARGE SCALE GENOMIC DNA]</scope>
    <source>
        <tissue evidence="15">Muscle</tissue>
    </source>
</reference>
<dbReference type="Pfam" id="PF10613">
    <property type="entry name" value="Lig_chan-Glu_bd"/>
    <property type="match status" value="1"/>
</dbReference>
<keyword evidence="12" id="KW-0407">Ion channel</keyword>
<evidence type="ECO:0000256" key="9">
    <source>
        <dbReference type="ARBA" id="ARBA00023170"/>
    </source>
</evidence>
<comment type="caution">
    <text evidence="15">The sequence shown here is derived from an EMBL/GenBank/DDBJ whole genome shotgun (WGS) entry which is preliminary data.</text>
</comment>
<comment type="similarity">
    <text evidence="2">Belongs to the glutamate-gated ion channel (TC 1.A.10.1) family.</text>
</comment>
<keyword evidence="10" id="KW-0325">Glycoprotein</keyword>
<dbReference type="Proteomes" id="UP000283509">
    <property type="component" value="Unassembled WGS sequence"/>
</dbReference>
<dbReference type="EMBL" id="QCYY01000659">
    <property type="protein sequence ID" value="ROT83650.1"/>
    <property type="molecule type" value="Genomic_DNA"/>
</dbReference>
<evidence type="ECO:0000256" key="2">
    <source>
        <dbReference type="ARBA" id="ARBA00008685"/>
    </source>
</evidence>
<dbReference type="AlphaFoldDB" id="A0A423U4M3"/>
<evidence type="ECO:0000259" key="14">
    <source>
        <dbReference type="SMART" id="SM00918"/>
    </source>
</evidence>
<evidence type="ECO:0000256" key="3">
    <source>
        <dbReference type="ARBA" id="ARBA00022448"/>
    </source>
</evidence>
<dbReference type="OrthoDB" id="6373312at2759"/>
<feature type="transmembrane region" description="Helical" evidence="13">
    <location>
        <begin position="357"/>
        <end position="382"/>
    </location>
</feature>
<evidence type="ECO:0000256" key="12">
    <source>
        <dbReference type="ARBA" id="ARBA00023303"/>
    </source>
</evidence>
<keyword evidence="9 15" id="KW-0675">Receptor</keyword>
<dbReference type="SUPFAM" id="SSF53850">
    <property type="entry name" value="Periplasmic binding protein-like II"/>
    <property type="match status" value="1"/>
</dbReference>
<dbReference type="Gene3D" id="3.40.190.10">
    <property type="entry name" value="Periplasmic binding protein-like II"/>
    <property type="match status" value="1"/>
</dbReference>
<dbReference type="PANTHER" id="PTHR42643:SF24">
    <property type="entry name" value="IONOTROPIC RECEPTOR 60A"/>
    <property type="match status" value="1"/>
</dbReference>
<reference evidence="15 16" key="1">
    <citation type="submission" date="2018-04" db="EMBL/GenBank/DDBJ databases">
        <authorList>
            <person name="Zhang X."/>
            <person name="Yuan J."/>
            <person name="Li F."/>
            <person name="Xiang J."/>
        </authorList>
    </citation>
    <scope>NUCLEOTIDE SEQUENCE [LARGE SCALE GENOMIC DNA]</scope>
    <source>
        <tissue evidence="15">Muscle</tissue>
    </source>
</reference>
<keyword evidence="6 13" id="KW-1133">Transmembrane helix</keyword>
<keyword evidence="8 13" id="KW-0472">Membrane</keyword>
<keyword evidence="16" id="KW-1185">Reference proteome</keyword>
<dbReference type="GO" id="GO:0015276">
    <property type="term" value="F:ligand-gated monoatomic ion channel activity"/>
    <property type="evidence" value="ECO:0007669"/>
    <property type="project" value="InterPro"/>
</dbReference>
<organism evidence="15 16">
    <name type="scientific">Penaeus vannamei</name>
    <name type="common">Whiteleg shrimp</name>
    <name type="synonym">Litopenaeus vannamei</name>
    <dbReference type="NCBI Taxonomy" id="6689"/>
    <lineage>
        <taxon>Eukaryota</taxon>
        <taxon>Metazoa</taxon>
        <taxon>Ecdysozoa</taxon>
        <taxon>Arthropoda</taxon>
        <taxon>Crustacea</taxon>
        <taxon>Multicrustacea</taxon>
        <taxon>Malacostraca</taxon>
        <taxon>Eumalacostraca</taxon>
        <taxon>Eucarida</taxon>
        <taxon>Decapoda</taxon>
        <taxon>Dendrobranchiata</taxon>
        <taxon>Penaeoidea</taxon>
        <taxon>Penaeidae</taxon>
        <taxon>Penaeus</taxon>
    </lineage>
</organism>
<proteinExistence type="inferred from homology"/>
<feature type="transmembrane region" description="Helical" evidence="13">
    <location>
        <begin position="540"/>
        <end position="563"/>
    </location>
</feature>
<sequence>MRGPLVKDNFLFIFDTGSVQGLDVDSLVSGINATASSIVLVNAHHLQSFLSQAPVRFFRGSFLTTVLVFTENPLDFLKALNEDWNPDYLLLFNLNETLDSLNILSHETVQRSKHLTLIERERKPPPARFQVFTSRPFRPKHDGYAFKSPMGIWNRERYRTRTGVFPDRFETFDGAVLHLGSWCDDFPFLYPEGGRCVGTSFDLLDIIAGKFNFSYTVQMETADHNWGSKENGTWTGMLGDLIYNNKDLVINYFLLTEERNADFDTTYAYYSEGFGFALEIPPPVPQWRGLLYPFTRDMWITTICTTLLMVALLSLCLLLVPDTQDPSQVFLIVLAGIWRQSVQHRLGASWSRLWTGWWWLATVIITTGYTSNLVAFLTVPVYPSRIETVDQLAALGLRVCMQDYGNFLPEALKISSDESLLKLGNNMDMFPYAYLSYDIGFGWVLNNTHALVDTYSYLVHVVHFYNHTDDTYIMKENVYPGYLSWFLKKNCPYTEVISSALTRLVEAGLVDRFYYRHMVKSLSKPDAGSARKRAGSPLQLGQLVGAVMLWVMGMLAAMLVFGIELMTSLGTRVN</sequence>
<evidence type="ECO:0000256" key="6">
    <source>
        <dbReference type="ARBA" id="ARBA00022989"/>
    </source>
</evidence>
<evidence type="ECO:0000313" key="15">
    <source>
        <dbReference type="EMBL" id="ROT83650.1"/>
    </source>
</evidence>
<evidence type="ECO:0000256" key="11">
    <source>
        <dbReference type="ARBA" id="ARBA00023286"/>
    </source>
</evidence>
<evidence type="ECO:0000256" key="7">
    <source>
        <dbReference type="ARBA" id="ARBA00023065"/>
    </source>
</evidence>
<dbReference type="GO" id="GO:0005886">
    <property type="term" value="C:plasma membrane"/>
    <property type="evidence" value="ECO:0007669"/>
    <property type="project" value="UniProtKB-SubCell"/>
</dbReference>
<dbReference type="PANTHER" id="PTHR42643">
    <property type="entry name" value="IONOTROPIC RECEPTOR 20A-RELATED"/>
    <property type="match status" value="1"/>
</dbReference>
<dbReference type="InterPro" id="IPR001320">
    <property type="entry name" value="Iontro_rcpt_C"/>
</dbReference>
<dbReference type="InterPro" id="IPR052192">
    <property type="entry name" value="Insect_Ionotropic_Sensory_Rcpt"/>
</dbReference>
<evidence type="ECO:0000256" key="1">
    <source>
        <dbReference type="ARBA" id="ARBA00004651"/>
    </source>
</evidence>
<keyword evidence="5 13" id="KW-0812">Transmembrane</keyword>
<protein>
    <submittedName>
        <fullName evidence="15">Variant Ionotropic Glutamate Receptor</fullName>
    </submittedName>
</protein>
<dbReference type="SMART" id="SM00918">
    <property type="entry name" value="Lig_chan-Glu_bd"/>
    <property type="match status" value="1"/>
</dbReference>
<keyword evidence="7" id="KW-0406">Ion transport</keyword>
<evidence type="ECO:0000256" key="13">
    <source>
        <dbReference type="SAM" id="Phobius"/>
    </source>
</evidence>
<feature type="domain" description="Ionotropic glutamate receptor L-glutamate and glycine-binding" evidence="14">
    <location>
        <begin position="187"/>
        <end position="243"/>
    </location>
</feature>
<evidence type="ECO:0000256" key="8">
    <source>
        <dbReference type="ARBA" id="ARBA00023136"/>
    </source>
</evidence>
<gene>
    <name evidence="15" type="ORF">C7M84_023183</name>
</gene>
<evidence type="ECO:0000256" key="10">
    <source>
        <dbReference type="ARBA" id="ARBA00023180"/>
    </source>
</evidence>
<comment type="subcellular location">
    <subcellularLocation>
        <location evidence="1">Cell membrane</location>
        <topology evidence="1">Multi-pass membrane protein</topology>
    </subcellularLocation>
</comment>
<evidence type="ECO:0000256" key="4">
    <source>
        <dbReference type="ARBA" id="ARBA00022475"/>
    </source>
</evidence>
<feature type="transmembrane region" description="Helical" evidence="13">
    <location>
        <begin position="298"/>
        <end position="320"/>
    </location>
</feature>
<keyword evidence="11" id="KW-1071">Ligand-gated ion channel</keyword>
<accession>A0A423U4M3</accession>
<keyword evidence="3" id="KW-0813">Transport</keyword>
<evidence type="ECO:0000256" key="5">
    <source>
        <dbReference type="ARBA" id="ARBA00022692"/>
    </source>
</evidence>
<dbReference type="Gene3D" id="1.10.287.70">
    <property type="match status" value="1"/>
</dbReference>
<name>A0A423U4M3_PENVA</name>
<keyword evidence="4" id="KW-1003">Cell membrane</keyword>
<dbReference type="GO" id="GO:0050906">
    <property type="term" value="P:detection of stimulus involved in sensory perception"/>
    <property type="evidence" value="ECO:0007669"/>
    <property type="project" value="UniProtKB-ARBA"/>
</dbReference>